<name>A0A928YRH5_9SPHI</name>
<feature type="transmembrane region" description="Helical" evidence="1">
    <location>
        <begin position="91"/>
        <end position="112"/>
    </location>
</feature>
<keyword evidence="4" id="KW-1185">Reference proteome</keyword>
<dbReference type="AlphaFoldDB" id="A0A928YRH5"/>
<dbReference type="InterPro" id="IPR054331">
    <property type="entry name" value="LiaF_TM"/>
</dbReference>
<evidence type="ECO:0000313" key="3">
    <source>
        <dbReference type="EMBL" id="MBE8714657.1"/>
    </source>
</evidence>
<keyword evidence="1" id="KW-0812">Transmembrane</keyword>
<feature type="transmembrane region" description="Helical" evidence="1">
    <location>
        <begin position="20"/>
        <end position="37"/>
    </location>
</feature>
<evidence type="ECO:0000313" key="4">
    <source>
        <dbReference type="Proteomes" id="UP000616201"/>
    </source>
</evidence>
<feature type="transmembrane region" description="Helical" evidence="1">
    <location>
        <begin position="49"/>
        <end position="70"/>
    </location>
</feature>
<proteinExistence type="predicted"/>
<keyword evidence="1" id="KW-0472">Membrane</keyword>
<dbReference type="EMBL" id="PRDK01000007">
    <property type="protein sequence ID" value="MBE8714657.1"/>
    <property type="molecule type" value="Genomic_DNA"/>
</dbReference>
<evidence type="ECO:0000256" key="1">
    <source>
        <dbReference type="SAM" id="Phobius"/>
    </source>
</evidence>
<sequence>MKKNTKNWNETTPPHKNNNTTNIVGTVIVLLGLALLFKTMNWGNFFPGWLFGWEMILIVIGLVIGVNSRFEKKSSVILIAVGSIFLIKDMLNLPVGKFIIPAAIILLGIYLIKRNRALPYTPPMPPQDDQDDKDDTFDWDKRVDEDFTFSQKSTTEGTSASSQEEAQPKFSNAYNKKQGQYSFQYDNHIQLNTIFADTKKVILTKNFLGGTVTNIFGSSQINLLQADINQPVVLDIFQLFGSTKIIIPTNWIASANVSSIIGDLDDRRIPFEITMENNKKLYITGTSIFGSVTIRNS</sequence>
<evidence type="ECO:0000259" key="2">
    <source>
        <dbReference type="Pfam" id="PF22570"/>
    </source>
</evidence>
<protein>
    <recommendedName>
        <fullName evidence="2">LiaF transmembrane domain-containing protein</fullName>
    </recommendedName>
</protein>
<comment type="caution">
    <text evidence="3">The sequence shown here is derived from an EMBL/GenBank/DDBJ whole genome shotgun (WGS) entry which is preliminary data.</text>
</comment>
<dbReference type="RefSeq" id="WP_196936091.1">
    <property type="nucleotide sequence ID" value="NZ_MU158698.1"/>
</dbReference>
<organism evidence="3 4">
    <name type="scientific">Sphingobacterium hungaricum</name>
    <dbReference type="NCBI Taxonomy" id="2082723"/>
    <lineage>
        <taxon>Bacteria</taxon>
        <taxon>Pseudomonadati</taxon>
        <taxon>Bacteroidota</taxon>
        <taxon>Sphingobacteriia</taxon>
        <taxon>Sphingobacteriales</taxon>
        <taxon>Sphingobacteriaceae</taxon>
        <taxon>Sphingobacterium</taxon>
    </lineage>
</organism>
<keyword evidence="1" id="KW-1133">Transmembrane helix</keyword>
<dbReference type="Proteomes" id="UP000616201">
    <property type="component" value="Unassembled WGS sequence"/>
</dbReference>
<feature type="domain" description="LiaF transmembrane" evidence="2">
    <location>
        <begin position="23"/>
        <end position="116"/>
    </location>
</feature>
<dbReference type="Pfam" id="PF22570">
    <property type="entry name" value="LiaF-TM"/>
    <property type="match status" value="1"/>
</dbReference>
<reference evidence="3" key="1">
    <citation type="submission" date="2018-02" db="EMBL/GenBank/DDBJ databases">
        <authorList>
            <person name="Vasarhelyi B.M."/>
            <person name="Deshmukh S."/>
            <person name="Balint B."/>
            <person name="Kukolya J."/>
        </authorList>
    </citation>
    <scope>NUCLEOTIDE SEQUENCE</scope>
    <source>
        <strain evidence="3">KB22</strain>
    </source>
</reference>
<accession>A0A928YRH5</accession>
<gene>
    <name evidence="3" type="ORF">C4F49_13290</name>
</gene>